<protein>
    <submittedName>
        <fullName evidence="10">ABC transporter permease</fullName>
    </submittedName>
</protein>
<dbReference type="Pfam" id="PF02687">
    <property type="entry name" value="FtsX"/>
    <property type="match status" value="2"/>
</dbReference>
<evidence type="ECO:0000256" key="1">
    <source>
        <dbReference type="ARBA" id="ARBA00004651"/>
    </source>
</evidence>
<evidence type="ECO:0000259" key="9">
    <source>
        <dbReference type="Pfam" id="PF12704"/>
    </source>
</evidence>
<comment type="caution">
    <text evidence="10">The sequence shown here is derived from an EMBL/GenBank/DDBJ whole genome shotgun (WGS) entry which is preliminary data.</text>
</comment>
<feature type="domain" description="ABC3 transporter permease C-terminal" evidence="8">
    <location>
        <begin position="283"/>
        <end position="399"/>
    </location>
</feature>
<comment type="subcellular location">
    <subcellularLocation>
        <location evidence="1">Cell membrane</location>
        <topology evidence="1">Multi-pass membrane protein</topology>
    </subcellularLocation>
</comment>
<keyword evidence="3 7" id="KW-0812">Transmembrane</keyword>
<evidence type="ECO:0000256" key="6">
    <source>
        <dbReference type="ARBA" id="ARBA00038076"/>
    </source>
</evidence>
<feature type="transmembrane region" description="Helical" evidence="7">
    <location>
        <begin position="746"/>
        <end position="769"/>
    </location>
</feature>
<keyword evidence="2" id="KW-1003">Cell membrane</keyword>
<dbReference type="GO" id="GO:0005886">
    <property type="term" value="C:plasma membrane"/>
    <property type="evidence" value="ECO:0007669"/>
    <property type="project" value="UniProtKB-SubCell"/>
</dbReference>
<feature type="transmembrane region" description="Helical" evidence="7">
    <location>
        <begin position="663"/>
        <end position="684"/>
    </location>
</feature>
<feature type="domain" description="MacB-like periplasmic core" evidence="9">
    <location>
        <begin position="20"/>
        <end position="238"/>
    </location>
</feature>
<dbReference type="RefSeq" id="WP_234655360.1">
    <property type="nucleotide sequence ID" value="NZ_CP094997.1"/>
</dbReference>
<comment type="similarity">
    <text evidence="6">Belongs to the ABC-4 integral membrane protein family.</text>
</comment>
<dbReference type="InterPro" id="IPR025857">
    <property type="entry name" value="MacB_PCD"/>
</dbReference>
<evidence type="ECO:0000256" key="4">
    <source>
        <dbReference type="ARBA" id="ARBA00022989"/>
    </source>
</evidence>
<dbReference type="InterPro" id="IPR003838">
    <property type="entry name" value="ABC3_permease_C"/>
</dbReference>
<dbReference type="Pfam" id="PF12704">
    <property type="entry name" value="MacB_PCD"/>
    <property type="match status" value="2"/>
</dbReference>
<dbReference type="InterPro" id="IPR050250">
    <property type="entry name" value="Macrolide_Exporter_MacB"/>
</dbReference>
<feature type="domain" description="MacB-like periplasmic core" evidence="9">
    <location>
        <begin position="470"/>
        <end position="627"/>
    </location>
</feature>
<evidence type="ECO:0000256" key="2">
    <source>
        <dbReference type="ARBA" id="ARBA00022475"/>
    </source>
</evidence>
<gene>
    <name evidence="10" type="ORF">LXM26_11980</name>
</gene>
<organism evidence="10 11">
    <name type="scientific">Dyadobacter chenwenxiniae</name>
    <dbReference type="NCBI Taxonomy" id="2906456"/>
    <lineage>
        <taxon>Bacteria</taxon>
        <taxon>Pseudomonadati</taxon>
        <taxon>Bacteroidota</taxon>
        <taxon>Cytophagia</taxon>
        <taxon>Cytophagales</taxon>
        <taxon>Spirosomataceae</taxon>
        <taxon>Dyadobacter</taxon>
    </lineage>
</organism>
<dbReference type="EMBL" id="JAJTTC010000001">
    <property type="protein sequence ID" value="MCF0062215.1"/>
    <property type="molecule type" value="Genomic_DNA"/>
</dbReference>
<name>A0A9X1TF47_9BACT</name>
<dbReference type="GO" id="GO:0022857">
    <property type="term" value="F:transmembrane transporter activity"/>
    <property type="evidence" value="ECO:0007669"/>
    <property type="project" value="TreeGrafter"/>
</dbReference>
<dbReference type="Proteomes" id="UP001139000">
    <property type="component" value="Unassembled WGS sequence"/>
</dbReference>
<dbReference type="AlphaFoldDB" id="A0A9X1TF47"/>
<keyword evidence="5 7" id="KW-0472">Membrane</keyword>
<evidence type="ECO:0000256" key="3">
    <source>
        <dbReference type="ARBA" id="ARBA00022692"/>
    </source>
</evidence>
<keyword evidence="11" id="KW-1185">Reference proteome</keyword>
<keyword evidence="4 7" id="KW-1133">Transmembrane helix</keyword>
<feature type="transmembrane region" description="Helical" evidence="7">
    <location>
        <begin position="277"/>
        <end position="299"/>
    </location>
</feature>
<evidence type="ECO:0000259" key="8">
    <source>
        <dbReference type="Pfam" id="PF02687"/>
    </source>
</evidence>
<evidence type="ECO:0000256" key="5">
    <source>
        <dbReference type="ARBA" id="ARBA00023136"/>
    </source>
</evidence>
<feature type="transmembrane region" description="Helical" evidence="7">
    <location>
        <begin position="371"/>
        <end position="397"/>
    </location>
</feature>
<reference evidence="10" key="1">
    <citation type="submission" date="2021-12" db="EMBL/GenBank/DDBJ databases">
        <title>Novel species in genus Dyadobacter.</title>
        <authorList>
            <person name="Ma C."/>
        </authorList>
    </citation>
    <scope>NUCLEOTIDE SEQUENCE</scope>
    <source>
        <strain evidence="10">LJ419</strain>
    </source>
</reference>
<evidence type="ECO:0000313" key="11">
    <source>
        <dbReference type="Proteomes" id="UP001139000"/>
    </source>
</evidence>
<evidence type="ECO:0000313" key="10">
    <source>
        <dbReference type="EMBL" id="MCF0062215.1"/>
    </source>
</evidence>
<dbReference type="PANTHER" id="PTHR30572">
    <property type="entry name" value="MEMBRANE COMPONENT OF TRANSPORTER-RELATED"/>
    <property type="match status" value="1"/>
</dbReference>
<feature type="transmembrane region" description="Helical" evidence="7">
    <location>
        <begin position="21"/>
        <end position="42"/>
    </location>
</feature>
<feature type="transmembrane region" description="Helical" evidence="7">
    <location>
        <begin position="418"/>
        <end position="439"/>
    </location>
</feature>
<sequence>MIKNYLKIAFRNLVKNKVYSAINIGGLAVGMGVAMLVGLWVADEISYNTYFKNNDRLAQVMVNQTFEGVVYTGGTVAMPTGDALRTQFKSDFKRVSLTSFTNEHTLATGEKKLRTNGRWVQADFPQMFTFKMLKGSMGSLKDPTSVLITHSLATALFGSKEPLNQIIRIDNKLDMRVAGVYEDLPRNTTFFDTKILLPWNNSENWLSKQVWWDSHDGQLFVEMADRADIEQASEKVRSLPTPHVKDLKEELLLHPMAKLHLYDEFENGKAAGGHIQFVWLVGIIGVFVLLLACINFMNLSTARNEKRAKEVGIRKAIGSLRTQLIVQFLSESMIVAFLAFVLALTLTNASFPFFNRLADKQMSIPWNSTAFWLLALGFTVLTGLVSGSYPALYLASFEPVKVLKGVFRVGRFATMPRKVLVVIQFTVSITLIIGTIVVYRQIQFAKNRTVGYTRDKLITLPLTVGLYGHYEALRNDLLQTQAVENMAESSQTPAFFSNNNSVEWRGKDPKQPTFFRDVNVTRDFGKTIGWHITEGRDFSAAFPADSLSVIMNETALKTTGLKNPIGEVVKYAGRDYTVVGIVKDMITQSPYAKTEPTVFFGSGWMGVITVRLANGIPAQEALEKVQAVFKKHDPDSPFEYKFLDQEYARKFSNEARIGNLTTFFAVLAIFISCLGLFGLASYVAEQRTKEIGIRKVLGASVANLWQLLSKDFLGLVIISCVISVPLALYFLDGWLQKYEYRTPISWWIFAVAGLGVLVIALFTVSYQAIRAALLNPVKSLKVD</sequence>
<feature type="domain" description="ABC3 transporter permease C-terminal" evidence="8">
    <location>
        <begin position="663"/>
        <end position="775"/>
    </location>
</feature>
<feature type="transmembrane region" description="Helical" evidence="7">
    <location>
        <begin position="712"/>
        <end position="731"/>
    </location>
</feature>
<proteinExistence type="inferred from homology"/>
<evidence type="ECO:0000256" key="7">
    <source>
        <dbReference type="SAM" id="Phobius"/>
    </source>
</evidence>
<feature type="transmembrane region" description="Helical" evidence="7">
    <location>
        <begin position="324"/>
        <end position="351"/>
    </location>
</feature>
<dbReference type="PANTHER" id="PTHR30572:SF4">
    <property type="entry name" value="ABC TRANSPORTER PERMEASE YTRF"/>
    <property type="match status" value="1"/>
</dbReference>
<accession>A0A9X1TF47</accession>